<dbReference type="GO" id="GO:0016020">
    <property type="term" value="C:membrane"/>
    <property type="evidence" value="ECO:0007669"/>
    <property type="project" value="UniProtKB-SubCell"/>
</dbReference>
<dbReference type="InterPro" id="IPR050814">
    <property type="entry name" value="Myo-inositol_Transporter"/>
</dbReference>
<feature type="transmembrane region" description="Helical" evidence="8">
    <location>
        <begin position="522"/>
        <end position="540"/>
    </location>
</feature>
<dbReference type="GO" id="GO:0015791">
    <property type="term" value="P:polyol transmembrane transport"/>
    <property type="evidence" value="ECO:0007669"/>
    <property type="project" value="UniProtKB-ARBA"/>
</dbReference>
<dbReference type="Proteomes" id="UP000298138">
    <property type="component" value="Unassembled WGS sequence"/>
</dbReference>
<dbReference type="OrthoDB" id="5290825at2759"/>
<dbReference type="PROSITE" id="PS50850">
    <property type="entry name" value="MFS"/>
    <property type="match status" value="1"/>
</dbReference>
<keyword evidence="4 8" id="KW-0812">Transmembrane</keyword>
<evidence type="ECO:0000313" key="10">
    <source>
        <dbReference type="EMBL" id="TGZ80409.1"/>
    </source>
</evidence>
<evidence type="ECO:0000256" key="1">
    <source>
        <dbReference type="ARBA" id="ARBA00004141"/>
    </source>
</evidence>
<dbReference type="InterPro" id="IPR005828">
    <property type="entry name" value="MFS_sugar_transport-like"/>
</dbReference>
<evidence type="ECO:0000256" key="7">
    <source>
        <dbReference type="RuleBase" id="RU003346"/>
    </source>
</evidence>
<comment type="subcellular location">
    <subcellularLocation>
        <location evidence="1">Membrane</location>
        <topology evidence="1">Multi-pass membrane protein</topology>
    </subcellularLocation>
</comment>
<dbReference type="InterPro" id="IPR036259">
    <property type="entry name" value="MFS_trans_sf"/>
</dbReference>
<dbReference type="GO" id="GO:0015798">
    <property type="term" value="P:myo-inositol transport"/>
    <property type="evidence" value="ECO:0007669"/>
    <property type="project" value="UniProtKB-ARBA"/>
</dbReference>
<reference evidence="10 11" key="1">
    <citation type="submission" date="2019-04" db="EMBL/GenBank/DDBJ databases">
        <title>Comparative genomics and transcriptomics to analyze fruiting body development in filamentous ascomycetes.</title>
        <authorList>
            <consortium name="DOE Joint Genome Institute"/>
            <person name="Lutkenhaus R."/>
            <person name="Traeger S."/>
            <person name="Breuer J."/>
            <person name="Kuo A."/>
            <person name="Lipzen A."/>
            <person name="Pangilinan J."/>
            <person name="Dilworth D."/>
            <person name="Sandor L."/>
            <person name="Poggeler S."/>
            <person name="Barry K."/>
            <person name="Grigoriev I.V."/>
            <person name="Nowrousian M."/>
        </authorList>
    </citation>
    <scope>NUCLEOTIDE SEQUENCE [LARGE SCALE GENOMIC DNA]</scope>
    <source>
        <strain evidence="10 11">CBS 389.68</strain>
    </source>
</reference>
<keyword evidence="5 8" id="KW-1133">Transmembrane helix</keyword>
<keyword evidence="3 7" id="KW-0813">Transport</keyword>
<evidence type="ECO:0000256" key="5">
    <source>
        <dbReference type="ARBA" id="ARBA00022989"/>
    </source>
</evidence>
<name>A0A4S2MUX2_9PEZI</name>
<dbReference type="SUPFAM" id="SSF103473">
    <property type="entry name" value="MFS general substrate transporter"/>
    <property type="match status" value="1"/>
</dbReference>
<dbReference type="PANTHER" id="PTHR48020">
    <property type="entry name" value="PROTON MYO-INOSITOL COTRANSPORTER"/>
    <property type="match status" value="1"/>
</dbReference>
<protein>
    <recommendedName>
        <fullName evidence="9">Major facilitator superfamily (MFS) profile domain-containing protein</fullName>
    </recommendedName>
</protein>
<feature type="transmembrane region" description="Helical" evidence="8">
    <location>
        <begin position="268"/>
        <end position="286"/>
    </location>
</feature>
<evidence type="ECO:0000313" key="11">
    <source>
        <dbReference type="Proteomes" id="UP000298138"/>
    </source>
</evidence>
<dbReference type="InParanoid" id="A0A4S2MUX2"/>
<evidence type="ECO:0000256" key="6">
    <source>
        <dbReference type="ARBA" id="ARBA00023136"/>
    </source>
</evidence>
<evidence type="ECO:0000256" key="2">
    <source>
        <dbReference type="ARBA" id="ARBA00010992"/>
    </source>
</evidence>
<dbReference type="STRING" id="341454.A0A4S2MUX2"/>
<dbReference type="InterPro" id="IPR003663">
    <property type="entry name" value="Sugar/inositol_transpt"/>
</dbReference>
<sequence length="601" mass="68148">MDRPPTTDALDASTAIKEKQLQNLNAKLANPLAGYTLDELQEMGATYARNNGMEDFEEDFKKGAMLAQDGRAYDTLPLLNDEDRKVLYNEMHNKWKQPAALYHMVVMCSIAAAVQGMDESVINGANIYFIPQFGIEDNEWIKGLVNSAPYLCCFTVGCWLTHPLNSKFGRRNTIFITCLISSLTCLWQAFPNNWWHLFIARFMLGIGIGPKSSTVPVYSAECSPPAIRGALVMMWQMWTAFGIMLGYVMDVAFMNVKSSKIEGLNWRLMLASAMVPPLIVCVQVYFCPESPRYELMKGRHRRAFESLAKLRWTRMQAARDLFYMHTLLEAESDMATGFSKIKEMFTVPRNRRAMVGSEIVMFMQQFCGINVIAYYSSTIFQRAGFGEAKALLASMGFGIVNFLFALPAVYTIDTFGRRNLLLTTFPMMAAALLFTGFCFWIDEGQEMSTARIACVATGIYIFGAVYSPGEGPVPFTYSAEAYPLYIRDIGMSLATATTWGFNFLLAITWFALEKAFKPQGAFGYYAAWNIVGFFAVLFFLPETKGKTLEELDQVFGVPTRVHAYYGWRQLGYFFKRYLLRKDIEPERLYEPEDLVMMAFII</sequence>
<dbReference type="NCBIfam" id="TIGR00879">
    <property type="entry name" value="SP"/>
    <property type="match status" value="1"/>
</dbReference>
<keyword evidence="6 8" id="KW-0472">Membrane</keyword>
<feature type="domain" description="Major facilitator superfamily (MFS) profile" evidence="9">
    <location>
        <begin position="104"/>
        <end position="544"/>
    </location>
</feature>
<dbReference type="GO" id="GO:0022857">
    <property type="term" value="F:transmembrane transporter activity"/>
    <property type="evidence" value="ECO:0007669"/>
    <property type="project" value="InterPro"/>
</dbReference>
<dbReference type="PRINTS" id="PR00171">
    <property type="entry name" value="SUGRTRNSPORT"/>
</dbReference>
<dbReference type="PANTHER" id="PTHR48020:SF25">
    <property type="entry name" value="SUGAR TRANSPORTER, PUTATIVE (AFU_ORTHOLOGUE AFUA_7G05830)-RELATED"/>
    <property type="match status" value="1"/>
</dbReference>
<feature type="transmembrane region" description="Helical" evidence="8">
    <location>
        <begin position="359"/>
        <end position="376"/>
    </location>
</feature>
<evidence type="ECO:0000259" key="9">
    <source>
        <dbReference type="PROSITE" id="PS50850"/>
    </source>
</evidence>
<evidence type="ECO:0000256" key="4">
    <source>
        <dbReference type="ARBA" id="ARBA00022692"/>
    </source>
</evidence>
<accession>A0A4S2MUX2</accession>
<feature type="transmembrane region" description="Helical" evidence="8">
    <location>
        <begin position="420"/>
        <end position="440"/>
    </location>
</feature>
<evidence type="ECO:0000256" key="3">
    <source>
        <dbReference type="ARBA" id="ARBA00022448"/>
    </source>
</evidence>
<feature type="transmembrane region" description="Helical" evidence="8">
    <location>
        <begin position="452"/>
        <end position="469"/>
    </location>
</feature>
<feature type="transmembrane region" description="Helical" evidence="8">
    <location>
        <begin position="235"/>
        <end position="256"/>
    </location>
</feature>
<comment type="similarity">
    <text evidence="2 7">Belongs to the major facilitator superfamily. Sugar transporter (TC 2.A.1.1) family.</text>
</comment>
<dbReference type="EMBL" id="ML220125">
    <property type="protein sequence ID" value="TGZ80409.1"/>
    <property type="molecule type" value="Genomic_DNA"/>
</dbReference>
<dbReference type="Pfam" id="PF00083">
    <property type="entry name" value="Sugar_tr"/>
    <property type="match status" value="1"/>
</dbReference>
<proteinExistence type="inferred from homology"/>
<dbReference type="InterPro" id="IPR020846">
    <property type="entry name" value="MFS_dom"/>
</dbReference>
<feature type="transmembrane region" description="Helical" evidence="8">
    <location>
        <begin position="172"/>
        <end position="190"/>
    </location>
</feature>
<dbReference type="FunFam" id="1.20.1250.20:FF:000100">
    <property type="entry name" value="MFS sugar transporter, putative"/>
    <property type="match status" value="1"/>
</dbReference>
<dbReference type="AlphaFoldDB" id="A0A4S2MUX2"/>
<feature type="transmembrane region" description="Helical" evidence="8">
    <location>
        <begin position="489"/>
        <end position="510"/>
    </location>
</feature>
<feature type="transmembrane region" description="Helical" evidence="8">
    <location>
        <begin position="388"/>
        <end position="408"/>
    </location>
</feature>
<keyword evidence="11" id="KW-1185">Reference proteome</keyword>
<evidence type="ECO:0000256" key="8">
    <source>
        <dbReference type="SAM" id="Phobius"/>
    </source>
</evidence>
<organism evidence="10 11">
    <name type="scientific">Ascodesmis nigricans</name>
    <dbReference type="NCBI Taxonomy" id="341454"/>
    <lineage>
        <taxon>Eukaryota</taxon>
        <taxon>Fungi</taxon>
        <taxon>Dikarya</taxon>
        <taxon>Ascomycota</taxon>
        <taxon>Pezizomycotina</taxon>
        <taxon>Pezizomycetes</taxon>
        <taxon>Pezizales</taxon>
        <taxon>Ascodesmidaceae</taxon>
        <taxon>Ascodesmis</taxon>
    </lineage>
</organism>
<dbReference type="Gene3D" id="1.20.1250.20">
    <property type="entry name" value="MFS general substrate transporter like domains"/>
    <property type="match status" value="1"/>
</dbReference>
<gene>
    <name evidence="10" type="ORF">EX30DRAFT_379391</name>
</gene>